<dbReference type="InterPro" id="IPR000374">
    <property type="entry name" value="PC_trans"/>
</dbReference>
<keyword evidence="21" id="KW-1185">Reference proteome</keyword>
<proteinExistence type="inferred from homology"/>
<keyword evidence="13 19" id="KW-1133">Transmembrane helix</keyword>
<feature type="transmembrane region" description="Helical" evidence="19">
    <location>
        <begin position="78"/>
        <end position="96"/>
    </location>
</feature>
<gene>
    <name evidence="20" type="primary">cdsA</name>
    <name evidence="20" type="ORF">BZL35_00256</name>
</gene>
<evidence type="ECO:0000256" key="2">
    <source>
        <dbReference type="ARBA" id="ARBA00004651"/>
    </source>
</evidence>
<dbReference type="EMBL" id="MUHY01000001">
    <property type="protein sequence ID" value="PSB92030.1"/>
    <property type="molecule type" value="Genomic_DNA"/>
</dbReference>
<sequence>MLKTRVITTIVLFLISLPIIFLGTKENFFLFGAVVVIAGGWEWGRLIALKKFCTALYVTLITAGITFTWTSNLTLSHIWIRPAVLFWTFAGLYALARKPRNTGLWHVLLFISGPVVLIGTWQALCLAREKGVIFLLSVLIIVWIADTGAYFSGRSFGRYKLAPSISPGKSWEGAIGGWLLVLIVAALSLKCGITAPTIFTHLRDTVGLINGVFLLTLLIFFSVVGDLFESNLKRQAGVKDSGKLLPGHGGVLDRFDALLPVLPLAMAFI</sequence>
<feature type="transmembrane region" description="Helical" evidence="19">
    <location>
        <begin position="55"/>
        <end position="72"/>
    </location>
</feature>
<evidence type="ECO:0000256" key="10">
    <source>
        <dbReference type="ARBA" id="ARBA00022679"/>
    </source>
</evidence>
<keyword evidence="16" id="KW-0594">Phospholipid biosynthesis</keyword>
<dbReference type="PROSITE" id="PS01315">
    <property type="entry name" value="CDS"/>
    <property type="match status" value="1"/>
</dbReference>
<evidence type="ECO:0000256" key="4">
    <source>
        <dbReference type="ARBA" id="ARBA00005189"/>
    </source>
</evidence>
<comment type="pathway">
    <text evidence="4">Lipid metabolism.</text>
</comment>
<feature type="transmembrane region" description="Helical" evidence="19">
    <location>
        <begin position="205"/>
        <end position="224"/>
    </location>
</feature>
<feature type="transmembrane region" description="Helical" evidence="19">
    <location>
        <begin position="103"/>
        <end position="121"/>
    </location>
</feature>
<dbReference type="GO" id="GO:0016779">
    <property type="term" value="F:nucleotidyltransferase activity"/>
    <property type="evidence" value="ECO:0007669"/>
    <property type="project" value="UniProtKB-KW"/>
</dbReference>
<keyword evidence="12 18" id="KW-0548">Nucleotidyltransferase</keyword>
<evidence type="ECO:0000256" key="18">
    <source>
        <dbReference type="RuleBase" id="RU003938"/>
    </source>
</evidence>
<comment type="caution">
    <text evidence="20">The sequence shown here is derived from an EMBL/GenBank/DDBJ whole genome shotgun (WGS) entry which is preliminary data.</text>
</comment>
<evidence type="ECO:0000256" key="14">
    <source>
        <dbReference type="ARBA" id="ARBA00023098"/>
    </source>
</evidence>
<keyword evidence="11 18" id="KW-0812">Transmembrane</keyword>
<comment type="subcellular location">
    <subcellularLocation>
        <location evidence="2">Cell membrane</location>
        <topology evidence="2">Multi-pass membrane protein</topology>
    </subcellularLocation>
</comment>
<dbReference type="Pfam" id="PF01148">
    <property type="entry name" value="CTP_transf_1"/>
    <property type="match status" value="1"/>
</dbReference>
<evidence type="ECO:0000256" key="3">
    <source>
        <dbReference type="ARBA" id="ARBA00005119"/>
    </source>
</evidence>
<keyword evidence="9" id="KW-0444">Lipid biosynthesis</keyword>
<evidence type="ECO:0000256" key="1">
    <source>
        <dbReference type="ARBA" id="ARBA00001698"/>
    </source>
</evidence>
<evidence type="ECO:0000256" key="5">
    <source>
        <dbReference type="ARBA" id="ARBA00010185"/>
    </source>
</evidence>
<keyword evidence="15 19" id="KW-0472">Membrane</keyword>
<reference evidence="20 21" key="1">
    <citation type="journal article" date="2017" name="Front. Microbiol.">
        <title>Genome of Ca. Pandoraea novymonadis, an Endosymbiotic Bacterium of the Trypanosomatid Novymonas esmeraldas.</title>
        <authorList>
            <person name="Kostygov A.Y."/>
            <person name="Butenko A."/>
            <person name="Nenarokova A."/>
            <person name="Tashyreva D."/>
            <person name="Flegontov P."/>
            <person name="Lukes J."/>
            <person name="Yurchenko V."/>
        </authorList>
    </citation>
    <scope>NUCLEOTIDE SEQUENCE [LARGE SCALE GENOMIC DNA]</scope>
    <source>
        <strain evidence="20 21">E262</strain>
    </source>
</reference>
<dbReference type="Proteomes" id="UP000242660">
    <property type="component" value="Unassembled WGS sequence"/>
</dbReference>
<evidence type="ECO:0000256" key="16">
    <source>
        <dbReference type="ARBA" id="ARBA00023209"/>
    </source>
</evidence>
<protein>
    <recommendedName>
        <fullName evidence="7 18">Phosphatidate cytidylyltransferase</fullName>
        <ecNumber evidence="6 18">2.7.7.41</ecNumber>
    </recommendedName>
</protein>
<accession>A0ABX5FE85</accession>
<evidence type="ECO:0000256" key="6">
    <source>
        <dbReference type="ARBA" id="ARBA00012487"/>
    </source>
</evidence>
<feature type="transmembrane region" description="Helical" evidence="19">
    <location>
        <begin position="29"/>
        <end position="48"/>
    </location>
</feature>
<feature type="transmembrane region" description="Helical" evidence="19">
    <location>
        <begin position="7"/>
        <end position="23"/>
    </location>
</feature>
<comment type="similarity">
    <text evidence="5 18">Belongs to the CDS family.</text>
</comment>
<evidence type="ECO:0000256" key="7">
    <source>
        <dbReference type="ARBA" id="ARBA00019373"/>
    </source>
</evidence>
<keyword evidence="14" id="KW-0443">Lipid metabolism</keyword>
<evidence type="ECO:0000256" key="12">
    <source>
        <dbReference type="ARBA" id="ARBA00022695"/>
    </source>
</evidence>
<dbReference type="EC" id="2.7.7.41" evidence="6 18"/>
<dbReference type="PANTHER" id="PTHR46382:SF1">
    <property type="entry name" value="PHOSPHATIDATE CYTIDYLYLTRANSFERASE"/>
    <property type="match status" value="1"/>
</dbReference>
<keyword evidence="17" id="KW-1208">Phospholipid metabolism</keyword>
<evidence type="ECO:0000256" key="17">
    <source>
        <dbReference type="ARBA" id="ARBA00023264"/>
    </source>
</evidence>
<evidence type="ECO:0000256" key="11">
    <source>
        <dbReference type="ARBA" id="ARBA00022692"/>
    </source>
</evidence>
<keyword evidence="8" id="KW-1003">Cell membrane</keyword>
<evidence type="ECO:0000256" key="19">
    <source>
        <dbReference type="SAM" id="Phobius"/>
    </source>
</evidence>
<evidence type="ECO:0000256" key="13">
    <source>
        <dbReference type="ARBA" id="ARBA00022989"/>
    </source>
</evidence>
<organism evidence="20 21">
    <name type="scientific">Candidatus Pandoraea novymonadis</name>
    <dbReference type="NCBI Taxonomy" id="1808959"/>
    <lineage>
        <taxon>Bacteria</taxon>
        <taxon>Pseudomonadati</taxon>
        <taxon>Pseudomonadota</taxon>
        <taxon>Betaproteobacteria</taxon>
        <taxon>Burkholderiales</taxon>
        <taxon>Burkholderiaceae</taxon>
        <taxon>Pandoraea</taxon>
    </lineage>
</organism>
<feature type="transmembrane region" description="Helical" evidence="19">
    <location>
        <begin position="174"/>
        <end position="199"/>
    </location>
</feature>
<feature type="transmembrane region" description="Helical" evidence="19">
    <location>
        <begin position="133"/>
        <end position="153"/>
    </location>
</feature>
<dbReference type="PANTHER" id="PTHR46382">
    <property type="entry name" value="PHOSPHATIDATE CYTIDYLYLTRANSFERASE"/>
    <property type="match status" value="1"/>
</dbReference>
<evidence type="ECO:0000256" key="8">
    <source>
        <dbReference type="ARBA" id="ARBA00022475"/>
    </source>
</evidence>
<comment type="catalytic activity">
    <reaction evidence="1 18">
        <text>a 1,2-diacyl-sn-glycero-3-phosphate + CTP + H(+) = a CDP-1,2-diacyl-sn-glycerol + diphosphate</text>
        <dbReference type="Rhea" id="RHEA:16229"/>
        <dbReference type="ChEBI" id="CHEBI:15378"/>
        <dbReference type="ChEBI" id="CHEBI:33019"/>
        <dbReference type="ChEBI" id="CHEBI:37563"/>
        <dbReference type="ChEBI" id="CHEBI:58332"/>
        <dbReference type="ChEBI" id="CHEBI:58608"/>
        <dbReference type="EC" id="2.7.7.41"/>
    </reaction>
</comment>
<dbReference type="RefSeq" id="WP_106182092.1">
    <property type="nucleotide sequence ID" value="NZ_MUHY01000001.1"/>
</dbReference>
<evidence type="ECO:0000313" key="21">
    <source>
        <dbReference type="Proteomes" id="UP000242660"/>
    </source>
</evidence>
<evidence type="ECO:0000256" key="15">
    <source>
        <dbReference type="ARBA" id="ARBA00023136"/>
    </source>
</evidence>
<keyword evidence="10 18" id="KW-0808">Transferase</keyword>
<comment type="pathway">
    <text evidence="3 18">Phospholipid metabolism; CDP-diacylglycerol biosynthesis; CDP-diacylglycerol from sn-glycerol 3-phosphate: step 3/3.</text>
</comment>
<evidence type="ECO:0000256" key="9">
    <source>
        <dbReference type="ARBA" id="ARBA00022516"/>
    </source>
</evidence>
<evidence type="ECO:0000313" key="20">
    <source>
        <dbReference type="EMBL" id="PSB92030.1"/>
    </source>
</evidence>
<name>A0ABX5FE85_9BURK</name>